<dbReference type="OrthoDB" id="7663415at2759"/>
<dbReference type="AlphaFoldDB" id="A0A834IFE2"/>
<gene>
    <name evidence="2" type="ORF">GWI33_006776</name>
</gene>
<accession>A0A834IFE2</accession>
<proteinExistence type="predicted"/>
<feature type="region of interest" description="Disordered" evidence="1">
    <location>
        <begin position="96"/>
        <end position="384"/>
    </location>
</feature>
<sequence>MTTPKKPPPYRQTSFTYDPPSARQKRKSFSKQFSEDITELKASLLEQNAEIRVCLGGKQKRNATDRPPPAKVAWSHDAKEEAVIVKKCKEVRKAKLTRHASLEKESILNSKQDLTERLRTRKEEPEKENKADSKPNLEIFLAGPNPKKADNDDTPPEKNPPKYLQPLVADGLSNKNFQIKKSGSKKVSESPRRPKSSTVVVVPLIDKDQEAQTNTKAEKSDDASGINVIIRPVTAQSRRERFQKRTNSAFHGAVKEQQTASRPPLVRSSSAPSTRPEKSKFLATKRKMKSAKKFKDESGSRSNTETKEWQNAIQHPTDIVTMVSLVSPGGSDNEEEAEEEIEQAPTQRERPKSVLKQESITVEKPSNKDTNKNISLRKTIKSGK</sequence>
<evidence type="ECO:0000256" key="1">
    <source>
        <dbReference type="SAM" id="MobiDB-lite"/>
    </source>
</evidence>
<feature type="region of interest" description="Disordered" evidence="1">
    <location>
        <begin position="56"/>
        <end position="77"/>
    </location>
</feature>
<reference evidence="2" key="1">
    <citation type="submission" date="2020-08" db="EMBL/GenBank/DDBJ databases">
        <title>Genome sequencing and assembly of the red palm weevil Rhynchophorus ferrugineus.</title>
        <authorList>
            <person name="Dias G.B."/>
            <person name="Bergman C.M."/>
            <person name="Manee M."/>
        </authorList>
    </citation>
    <scope>NUCLEOTIDE SEQUENCE</scope>
    <source>
        <strain evidence="2">AA-2017</strain>
        <tissue evidence="2">Whole larva</tissue>
    </source>
</reference>
<dbReference type="EMBL" id="JAACXV010000342">
    <property type="protein sequence ID" value="KAF7279744.1"/>
    <property type="molecule type" value="Genomic_DNA"/>
</dbReference>
<feature type="compositionally biased region" description="Basic and acidic residues" evidence="1">
    <location>
        <begin position="147"/>
        <end position="160"/>
    </location>
</feature>
<feature type="compositionally biased region" description="Basic residues" evidence="1">
    <location>
        <begin position="283"/>
        <end position="292"/>
    </location>
</feature>
<keyword evidence="3" id="KW-1185">Reference proteome</keyword>
<feature type="compositionally biased region" description="Acidic residues" evidence="1">
    <location>
        <begin position="332"/>
        <end position="342"/>
    </location>
</feature>
<organism evidence="2 3">
    <name type="scientific">Rhynchophorus ferrugineus</name>
    <name type="common">Red palm weevil</name>
    <name type="synonym">Curculio ferrugineus</name>
    <dbReference type="NCBI Taxonomy" id="354439"/>
    <lineage>
        <taxon>Eukaryota</taxon>
        <taxon>Metazoa</taxon>
        <taxon>Ecdysozoa</taxon>
        <taxon>Arthropoda</taxon>
        <taxon>Hexapoda</taxon>
        <taxon>Insecta</taxon>
        <taxon>Pterygota</taxon>
        <taxon>Neoptera</taxon>
        <taxon>Endopterygota</taxon>
        <taxon>Coleoptera</taxon>
        <taxon>Polyphaga</taxon>
        <taxon>Cucujiformia</taxon>
        <taxon>Curculionidae</taxon>
        <taxon>Dryophthorinae</taxon>
        <taxon>Rhynchophorus</taxon>
    </lineage>
</organism>
<evidence type="ECO:0000313" key="3">
    <source>
        <dbReference type="Proteomes" id="UP000625711"/>
    </source>
</evidence>
<name>A0A834IFE2_RHYFE</name>
<feature type="compositionally biased region" description="Pro residues" evidence="1">
    <location>
        <begin position="1"/>
        <end position="10"/>
    </location>
</feature>
<feature type="region of interest" description="Disordered" evidence="1">
    <location>
        <begin position="1"/>
        <end position="31"/>
    </location>
</feature>
<comment type="caution">
    <text evidence="2">The sequence shown here is derived from an EMBL/GenBank/DDBJ whole genome shotgun (WGS) entry which is preliminary data.</text>
</comment>
<protein>
    <submittedName>
        <fullName evidence="2">Uncharacterized protein</fullName>
    </submittedName>
</protein>
<feature type="compositionally biased region" description="Basic and acidic residues" evidence="1">
    <location>
        <begin position="293"/>
        <end position="308"/>
    </location>
</feature>
<dbReference type="Proteomes" id="UP000625711">
    <property type="component" value="Unassembled WGS sequence"/>
</dbReference>
<feature type="compositionally biased region" description="Basic and acidic residues" evidence="1">
    <location>
        <begin position="205"/>
        <end position="222"/>
    </location>
</feature>
<evidence type="ECO:0000313" key="2">
    <source>
        <dbReference type="EMBL" id="KAF7279744.1"/>
    </source>
</evidence>
<feature type="compositionally biased region" description="Polar residues" evidence="1">
    <location>
        <begin position="256"/>
        <end position="273"/>
    </location>
</feature>
<feature type="compositionally biased region" description="Basic and acidic residues" evidence="1">
    <location>
        <begin position="113"/>
        <end position="135"/>
    </location>
</feature>